<keyword evidence="4" id="KW-0865">Zymogen</keyword>
<dbReference type="PANTHER" id="PTHR43199">
    <property type="entry name" value="GLUTATHIONE HYDROLASE"/>
    <property type="match status" value="1"/>
</dbReference>
<evidence type="ECO:0000313" key="7">
    <source>
        <dbReference type="Proteomes" id="UP001606099"/>
    </source>
</evidence>
<comment type="similarity">
    <text evidence="1">Belongs to the gamma-glutamyltransferase family.</text>
</comment>
<name>A0ABW7FYD6_9BURK</name>
<evidence type="ECO:0000313" key="6">
    <source>
        <dbReference type="EMBL" id="MFG6449324.1"/>
    </source>
</evidence>
<comment type="caution">
    <text evidence="6">The sequence shown here is derived from an EMBL/GenBank/DDBJ whole genome shotgun (WGS) entry which is preliminary data.</text>
</comment>
<reference evidence="6 7" key="1">
    <citation type="submission" date="2024-08" db="EMBL/GenBank/DDBJ databases">
        <authorList>
            <person name="Lu H."/>
        </authorList>
    </citation>
    <scope>NUCLEOTIDE SEQUENCE [LARGE SCALE GENOMIC DNA]</scope>
    <source>
        <strain evidence="6 7">BYS180W</strain>
    </source>
</reference>
<dbReference type="SUPFAM" id="SSF56235">
    <property type="entry name" value="N-terminal nucleophile aminohydrolases (Ntn hydrolases)"/>
    <property type="match status" value="1"/>
</dbReference>
<feature type="region of interest" description="Disordered" evidence="5">
    <location>
        <begin position="19"/>
        <end position="43"/>
    </location>
</feature>
<protein>
    <submittedName>
        <fullName evidence="6">Gamma-glutamyltransferase family protein</fullName>
    </submittedName>
</protein>
<gene>
    <name evidence="6" type="ORF">ACG0Z6_13930</name>
</gene>
<keyword evidence="3" id="KW-0378">Hydrolase</keyword>
<dbReference type="InterPro" id="IPR043137">
    <property type="entry name" value="GGT_ssub_C"/>
</dbReference>
<accession>A0ABW7FYD6</accession>
<sequence>MASALLVLAAGCSSRAGMESTQAQAVPELQQQPEAASGRHDKPGWHLSTEGVAAAHPLAAQAGAAVLAQGGNALDAAIAAQLMLALVEPQSSGLGGGAFLLMWDGQQLSAWDGRETAPAAAHERMFELAPGQAMPMAQAVPSGLSVGVPGLLRMLQQAHAKNGRLPWAQLFEAAIAKAEAGFELTPRLHGLLQQDPYLRQDPLAAALYYDAQGQARPVGYRLRNPALAQLLRRIASQGADAFYTGAVAQDIVQRVRSHPSRPGLMSLSDLASYRAVQRSALCTDWRVESAAPWRVCGFPPPSSGHLTLMQLLTMLPASTLAQAWQQGVPGPDWLHAYTEAARLAYADRDRYIADPDFVAAPGGSWSSLLQPQYLRERAGLIGPRSMGRASAGVPAPLSVAWAPHPEQLEQGTSHISVVDREGSAVALTTTIEAGFGSRIMSNGGSGLPGGFLLNNQLTDFSLLSHDAKGQPVANRVQPLKRPRSSMSPTLVFDARSGRLLMTLGAPGGAGIIHYVAKALVGTHDWGLDLQRAVDLPNVASFNGPTLLEQGQFPPSTAQALRARGHEVQERELTSGLHGLQRESAGWLGAADPRREGVAAGR</sequence>
<evidence type="ECO:0000256" key="1">
    <source>
        <dbReference type="ARBA" id="ARBA00009381"/>
    </source>
</evidence>
<dbReference type="Proteomes" id="UP001606099">
    <property type="component" value="Unassembled WGS sequence"/>
</dbReference>
<dbReference type="InterPro" id="IPR055262">
    <property type="entry name" value="GGT_CS"/>
</dbReference>
<dbReference type="InterPro" id="IPR043138">
    <property type="entry name" value="GGT_lsub"/>
</dbReference>
<feature type="compositionally biased region" description="Polar residues" evidence="5">
    <location>
        <begin position="19"/>
        <end position="34"/>
    </location>
</feature>
<evidence type="ECO:0000256" key="2">
    <source>
        <dbReference type="ARBA" id="ARBA00022679"/>
    </source>
</evidence>
<dbReference type="EMBL" id="JBIGHZ010000005">
    <property type="protein sequence ID" value="MFG6449324.1"/>
    <property type="molecule type" value="Genomic_DNA"/>
</dbReference>
<dbReference type="PRINTS" id="PR01210">
    <property type="entry name" value="GGTRANSPTASE"/>
</dbReference>
<proteinExistence type="inferred from homology"/>
<dbReference type="Pfam" id="PF01019">
    <property type="entry name" value="G_glu_transpept"/>
    <property type="match status" value="1"/>
</dbReference>
<keyword evidence="2" id="KW-0808">Transferase</keyword>
<organism evidence="6 7">
    <name type="scientific">Roseateles rivi</name>
    <dbReference type="NCBI Taxonomy" id="3299028"/>
    <lineage>
        <taxon>Bacteria</taxon>
        <taxon>Pseudomonadati</taxon>
        <taxon>Pseudomonadota</taxon>
        <taxon>Betaproteobacteria</taxon>
        <taxon>Burkholderiales</taxon>
        <taxon>Sphaerotilaceae</taxon>
        <taxon>Roseateles</taxon>
    </lineage>
</organism>
<dbReference type="InterPro" id="IPR051792">
    <property type="entry name" value="GGT_bact"/>
</dbReference>
<keyword evidence="7" id="KW-1185">Reference proteome</keyword>
<dbReference type="InterPro" id="IPR029055">
    <property type="entry name" value="Ntn_hydrolases_N"/>
</dbReference>
<dbReference type="PROSITE" id="PS00462">
    <property type="entry name" value="G_GLU_TRANSPEPTIDASE"/>
    <property type="match status" value="1"/>
</dbReference>
<dbReference type="RefSeq" id="WP_394462398.1">
    <property type="nucleotide sequence ID" value="NZ_JBIGHZ010000005.1"/>
</dbReference>
<dbReference type="Gene3D" id="3.60.20.40">
    <property type="match status" value="1"/>
</dbReference>
<evidence type="ECO:0000256" key="4">
    <source>
        <dbReference type="ARBA" id="ARBA00023145"/>
    </source>
</evidence>
<dbReference type="PANTHER" id="PTHR43199:SF1">
    <property type="entry name" value="GLUTATHIONE HYDROLASE PROENZYME"/>
    <property type="match status" value="1"/>
</dbReference>
<dbReference type="Gene3D" id="1.10.246.130">
    <property type="match status" value="1"/>
</dbReference>
<evidence type="ECO:0000256" key="3">
    <source>
        <dbReference type="ARBA" id="ARBA00022801"/>
    </source>
</evidence>
<evidence type="ECO:0000256" key="5">
    <source>
        <dbReference type="SAM" id="MobiDB-lite"/>
    </source>
</evidence>